<dbReference type="Pfam" id="PF00534">
    <property type="entry name" value="Glycos_transf_1"/>
    <property type="match status" value="1"/>
</dbReference>
<name>A0A1V0N3R7_9ARCH</name>
<dbReference type="InterPro" id="IPR028098">
    <property type="entry name" value="Glyco_trans_4-like_N"/>
</dbReference>
<protein>
    <recommendedName>
        <fullName evidence="6">Glycosyltransferase family 4 protein</fullName>
    </recommendedName>
</protein>
<dbReference type="RefSeq" id="WP_081142165.1">
    <property type="nucleotide sequence ID" value="NZ_CP015363.1"/>
</dbReference>
<evidence type="ECO:0000313" key="4">
    <source>
        <dbReference type="EMBL" id="ARD84800.1"/>
    </source>
</evidence>
<dbReference type="PANTHER" id="PTHR46401:SF2">
    <property type="entry name" value="GLYCOSYLTRANSFERASE WBBK-RELATED"/>
    <property type="match status" value="1"/>
</dbReference>
<dbReference type="Gene3D" id="3.40.50.2000">
    <property type="entry name" value="Glycogen Phosphorylase B"/>
    <property type="match status" value="2"/>
</dbReference>
<keyword evidence="5" id="KW-1185">Reference proteome</keyword>
<feature type="domain" description="Glycosyl transferase family 1" evidence="2">
    <location>
        <begin position="241"/>
        <end position="336"/>
    </location>
</feature>
<evidence type="ECO:0000259" key="2">
    <source>
        <dbReference type="Pfam" id="PF00534"/>
    </source>
</evidence>
<dbReference type="PANTHER" id="PTHR46401">
    <property type="entry name" value="GLYCOSYLTRANSFERASE WBBK-RELATED"/>
    <property type="match status" value="1"/>
</dbReference>
<dbReference type="GO" id="GO:0016757">
    <property type="term" value="F:glycosyltransferase activity"/>
    <property type="evidence" value="ECO:0007669"/>
    <property type="project" value="InterPro"/>
</dbReference>
<dbReference type="InterPro" id="IPR001296">
    <property type="entry name" value="Glyco_trans_1"/>
</dbReference>
<dbReference type="EMBL" id="CP015363">
    <property type="protein sequence ID" value="ARD84800.1"/>
    <property type="molecule type" value="Genomic_DNA"/>
</dbReference>
<dbReference type="CDD" id="cd03801">
    <property type="entry name" value="GT4_PimA-like"/>
    <property type="match status" value="1"/>
</dbReference>
<evidence type="ECO:0000256" key="1">
    <source>
        <dbReference type="ARBA" id="ARBA00022679"/>
    </source>
</evidence>
<dbReference type="AlphaFoldDB" id="A0A1V0N3R7"/>
<dbReference type="OrthoDB" id="132546at2157"/>
<keyword evidence="1" id="KW-0808">Transferase</keyword>
<dbReference type="Pfam" id="PF13439">
    <property type="entry name" value="Glyco_transf_4"/>
    <property type="match status" value="1"/>
</dbReference>
<evidence type="ECO:0000313" key="5">
    <source>
        <dbReference type="Proteomes" id="UP000192050"/>
    </source>
</evidence>
<feature type="domain" description="Glycosyltransferase subfamily 4-like N-terminal" evidence="3">
    <location>
        <begin position="17"/>
        <end position="177"/>
    </location>
</feature>
<evidence type="ECO:0000259" key="3">
    <source>
        <dbReference type="Pfam" id="PF13439"/>
    </source>
</evidence>
<dbReference type="SUPFAM" id="SSF53756">
    <property type="entry name" value="UDP-Glycosyltransferase/glycogen phosphorylase"/>
    <property type="match status" value="1"/>
</dbReference>
<accession>A0A1V0N3R7</accession>
<sequence length="362" mass="41763">MRILEVSFLNPYQSNSGGVESYIVKITNFLRENNKITIICSSTNKTMKHDNIIELYTGKFLRKSIYNIRLYFYVKKHRNEFDLIHINGDNGFLIPLINNMKTVMTLHGSMLENTMVNIKNFKFRSIISYITGVFLGYMEIFACKRANKIIAVSKHIKTYFSEYTGRNSINYIPTCINKMDTINISETDKLRIAEMKSEYKTVCLWTGIDPERKGLGIAKNAVSNFDDVILFTAGYKDENRAKNVINLGYVDKDLLLYLYQISDIFIFPSMYEGFSIALLEAMSYGAIPLSFKIPATEELITDSVDGFLLHDASKFEDKIKYLVQNTDKMEIMKKNVSRRAEDFYCSKILLEIESTFKELLSS</sequence>
<dbReference type="KEGG" id="fai:FAD_0908"/>
<organism evidence="4 5">
    <name type="scientific">Ferroplasma acidiphilum</name>
    <dbReference type="NCBI Taxonomy" id="74969"/>
    <lineage>
        <taxon>Archaea</taxon>
        <taxon>Methanobacteriati</taxon>
        <taxon>Thermoplasmatota</taxon>
        <taxon>Thermoplasmata</taxon>
        <taxon>Thermoplasmatales</taxon>
        <taxon>Ferroplasmaceae</taxon>
        <taxon>Ferroplasma</taxon>
    </lineage>
</organism>
<dbReference type="Proteomes" id="UP000192050">
    <property type="component" value="Chromosome"/>
</dbReference>
<dbReference type="GeneID" id="31676411"/>
<evidence type="ECO:0008006" key="6">
    <source>
        <dbReference type="Google" id="ProtNLM"/>
    </source>
</evidence>
<gene>
    <name evidence="4" type="ORF">FAD_0908</name>
</gene>
<dbReference type="STRING" id="74969.FAD_0908"/>
<reference evidence="4 5" key="1">
    <citation type="submission" date="2011-10" db="EMBL/GenBank/DDBJ databases">
        <title>Metabolic and evolutionary patterns in the extreme acidophile Ferroplasma acidiphilum.</title>
        <authorList>
            <person name="Golyshina O.V."/>
            <person name="Kozyavkin S.A."/>
            <person name="Tatusov R.L."/>
            <person name="Slesarev A.I."/>
            <person name="Golyshin P.N."/>
        </authorList>
    </citation>
    <scope>NUCLEOTIDE SEQUENCE [LARGE SCALE GENOMIC DNA]</scope>
    <source>
        <strain evidence="5">Y</strain>
    </source>
</reference>
<proteinExistence type="predicted"/>